<dbReference type="InterPro" id="IPR004045">
    <property type="entry name" value="Glutathione_S-Trfase_N"/>
</dbReference>
<dbReference type="InterPro" id="IPR010987">
    <property type="entry name" value="Glutathione-S-Trfase_C-like"/>
</dbReference>
<dbReference type="Pfam" id="PF00043">
    <property type="entry name" value="GST_C"/>
    <property type="match status" value="1"/>
</dbReference>
<dbReference type="EMBL" id="QQAH01000007">
    <property type="protein sequence ID" value="RDD82105.1"/>
    <property type="molecule type" value="Genomic_DNA"/>
</dbReference>
<feature type="domain" description="GST C-terminal" evidence="2">
    <location>
        <begin position="95"/>
        <end position="220"/>
    </location>
</feature>
<dbReference type="AlphaFoldDB" id="A0A369UPX9"/>
<evidence type="ECO:0000313" key="3">
    <source>
        <dbReference type="EMBL" id="RDD82105.1"/>
    </source>
</evidence>
<dbReference type="InterPro" id="IPR004046">
    <property type="entry name" value="GST_C"/>
</dbReference>
<dbReference type="CDD" id="cd10291">
    <property type="entry name" value="GST_C_YfcG_like"/>
    <property type="match status" value="1"/>
</dbReference>
<comment type="caution">
    <text evidence="3">The sequence shown here is derived from an EMBL/GenBank/DDBJ whole genome shotgun (WGS) entry which is preliminary data.</text>
</comment>
<evidence type="ECO:0000259" key="2">
    <source>
        <dbReference type="PROSITE" id="PS50405"/>
    </source>
</evidence>
<dbReference type="Proteomes" id="UP000253782">
    <property type="component" value="Unassembled WGS sequence"/>
</dbReference>
<evidence type="ECO:0000259" key="1">
    <source>
        <dbReference type="PROSITE" id="PS50404"/>
    </source>
</evidence>
<sequence length="239" mass="26565">MIDLYYAATPNGLKARLFFEEAGLPYRLVPVNIGKGEQFKPEYLAISPNNKIPAIVDHEPVGGGAPVTMFESGAIMLYLADKIGPEQNQHLIPSDAHGRAEVLQWLFWQMAGLGPMAGQIGHFNVYAPEKVPYAIERYTKETSRLYGVLNQRLADREFIAGAFSIADIACYPWIVPHEAHGQNLADFPHLARWFETMAARPATIRTYEGVANVYAPKNSAISDEERRVLFGQSATTTTR</sequence>
<dbReference type="Pfam" id="PF13409">
    <property type="entry name" value="GST_N_2"/>
    <property type="match status" value="1"/>
</dbReference>
<protein>
    <submittedName>
        <fullName evidence="3">Thiol:disulfide oxidoreductase</fullName>
    </submittedName>
</protein>
<organism evidence="3 4">
    <name type="scientific">Dyella tabacisoli</name>
    <dbReference type="NCBI Taxonomy" id="2282381"/>
    <lineage>
        <taxon>Bacteria</taxon>
        <taxon>Pseudomonadati</taxon>
        <taxon>Pseudomonadota</taxon>
        <taxon>Gammaproteobacteria</taxon>
        <taxon>Lysobacterales</taxon>
        <taxon>Rhodanobacteraceae</taxon>
        <taxon>Dyella</taxon>
    </lineage>
</organism>
<dbReference type="SUPFAM" id="SSF47616">
    <property type="entry name" value="GST C-terminal domain-like"/>
    <property type="match status" value="1"/>
</dbReference>
<dbReference type="PROSITE" id="PS50404">
    <property type="entry name" value="GST_NTER"/>
    <property type="match status" value="1"/>
</dbReference>
<dbReference type="RefSeq" id="WP_114845062.1">
    <property type="nucleotide sequence ID" value="NZ_JBHSPE010000008.1"/>
</dbReference>
<proteinExistence type="predicted"/>
<dbReference type="PANTHER" id="PTHR44051:SF19">
    <property type="entry name" value="DISULFIDE-BOND OXIDOREDUCTASE YFCG"/>
    <property type="match status" value="1"/>
</dbReference>
<keyword evidence="4" id="KW-1185">Reference proteome</keyword>
<dbReference type="OrthoDB" id="9803562at2"/>
<evidence type="ECO:0000313" key="4">
    <source>
        <dbReference type="Proteomes" id="UP000253782"/>
    </source>
</evidence>
<dbReference type="PROSITE" id="PS50405">
    <property type="entry name" value="GST_CTER"/>
    <property type="match status" value="1"/>
</dbReference>
<dbReference type="InterPro" id="IPR040079">
    <property type="entry name" value="Glutathione_S-Trfase"/>
</dbReference>
<accession>A0A369UPX9</accession>
<dbReference type="InterPro" id="IPR036249">
    <property type="entry name" value="Thioredoxin-like_sf"/>
</dbReference>
<dbReference type="InterPro" id="IPR036282">
    <property type="entry name" value="Glutathione-S-Trfase_C_sf"/>
</dbReference>
<name>A0A369UPX9_9GAMM</name>
<dbReference type="PANTHER" id="PTHR44051">
    <property type="entry name" value="GLUTATHIONE S-TRANSFERASE-RELATED"/>
    <property type="match status" value="1"/>
</dbReference>
<gene>
    <name evidence="3" type="ORF">DVJ77_08570</name>
</gene>
<feature type="domain" description="GST N-terminal" evidence="1">
    <location>
        <begin position="1"/>
        <end position="87"/>
    </location>
</feature>
<dbReference type="Gene3D" id="1.20.1050.10">
    <property type="match status" value="1"/>
</dbReference>
<dbReference type="SFLD" id="SFLDG00358">
    <property type="entry name" value="Main_(cytGST)"/>
    <property type="match status" value="1"/>
</dbReference>
<dbReference type="SFLD" id="SFLDG01151">
    <property type="entry name" value="Main.2:_Nu-like"/>
    <property type="match status" value="1"/>
</dbReference>
<dbReference type="SUPFAM" id="SSF52833">
    <property type="entry name" value="Thioredoxin-like"/>
    <property type="match status" value="1"/>
</dbReference>
<dbReference type="Gene3D" id="3.40.30.10">
    <property type="entry name" value="Glutaredoxin"/>
    <property type="match status" value="1"/>
</dbReference>
<dbReference type="CDD" id="cd03048">
    <property type="entry name" value="GST_N_Ure2p_like"/>
    <property type="match status" value="1"/>
</dbReference>
<reference evidence="3 4" key="1">
    <citation type="submission" date="2018-07" db="EMBL/GenBank/DDBJ databases">
        <title>Dyella tabacisoli L4-6T, whole genome shotgun sequence.</title>
        <authorList>
            <person name="Zhou X.-K."/>
            <person name="Li W.-J."/>
            <person name="Duan Y.-Q."/>
        </authorList>
    </citation>
    <scope>NUCLEOTIDE SEQUENCE [LARGE SCALE GENOMIC DNA]</scope>
    <source>
        <strain evidence="3 4">L4-6</strain>
    </source>
</reference>
<dbReference type="SFLD" id="SFLDS00019">
    <property type="entry name" value="Glutathione_Transferase_(cytos"/>
    <property type="match status" value="1"/>
</dbReference>